<evidence type="ECO:0000256" key="1">
    <source>
        <dbReference type="ARBA" id="ARBA00004141"/>
    </source>
</evidence>
<feature type="transmembrane region" description="Helical" evidence="5">
    <location>
        <begin position="262"/>
        <end position="280"/>
    </location>
</feature>
<gene>
    <name evidence="6" type="ORF">DL764_003842</name>
</gene>
<proteinExistence type="predicted"/>
<organism evidence="6 7">
    <name type="scientific">Monosporascus ibericus</name>
    <dbReference type="NCBI Taxonomy" id="155417"/>
    <lineage>
        <taxon>Eukaryota</taxon>
        <taxon>Fungi</taxon>
        <taxon>Dikarya</taxon>
        <taxon>Ascomycota</taxon>
        <taxon>Pezizomycotina</taxon>
        <taxon>Sordariomycetes</taxon>
        <taxon>Xylariomycetidae</taxon>
        <taxon>Xylariales</taxon>
        <taxon>Xylariales incertae sedis</taxon>
        <taxon>Monosporascus</taxon>
    </lineage>
</organism>
<keyword evidence="7" id="KW-1185">Reference proteome</keyword>
<dbReference type="OrthoDB" id="3358017at2759"/>
<evidence type="ECO:0000256" key="2">
    <source>
        <dbReference type="ARBA" id="ARBA00022692"/>
    </source>
</evidence>
<dbReference type="Proteomes" id="UP000293360">
    <property type="component" value="Unassembled WGS sequence"/>
</dbReference>
<feature type="transmembrane region" description="Helical" evidence="5">
    <location>
        <begin position="143"/>
        <end position="167"/>
    </location>
</feature>
<comment type="caution">
    <text evidence="6">The sequence shown here is derived from an EMBL/GenBank/DDBJ whole genome shotgun (WGS) entry which is preliminary data.</text>
</comment>
<feature type="transmembrane region" description="Helical" evidence="5">
    <location>
        <begin position="179"/>
        <end position="203"/>
    </location>
</feature>
<evidence type="ECO:0000256" key="4">
    <source>
        <dbReference type="ARBA" id="ARBA00023136"/>
    </source>
</evidence>
<dbReference type="InterPro" id="IPR007568">
    <property type="entry name" value="RTA1"/>
</dbReference>
<evidence type="ECO:0000313" key="6">
    <source>
        <dbReference type="EMBL" id="RYP05417.1"/>
    </source>
</evidence>
<feature type="transmembrane region" description="Helical" evidence="5">
    <location>
        <begin position="107"/>
        <end position="131"/>
    </location>
</feature>
<reference evidence="6 7" key="1">
    <citation type="submission" date="2018-06" db="EMBL/GenBank/DDBJ databases">
        <title>Complete Genomes of Monosporascus.</title>
        <authorList>
            <person name="Robinson A.J."/>
            <person name="Natvig D.O."/>
        </authorList>
    </citation>
    <scope>NUCLEOTIDE SEQUENCE [LARGE SCALE GENOMIC DNA]</scope>
    <source>
        <strain evidence="6 7">CBS 110550</strain>
    </source>
</reference>
<accession>A0A4Q4TIH4</accession>
<keyword evidence="2 5" id="KW-0812">Transmembrane</keyword>
<dbReference type="STRING" id="155417.A0A4Q4TIH4"/>
<evidence type="ECO:0000256" key="3">
    <source>
        <dbReference type="ARBA" id="ARBA00022989"/>
    </source>
</evidence>
<feature type="transmembrane region" description="Helical" evidence="5">
    <location>
        <begin position="224"/>
        <end position="242"/>
    </location>
</feature>
<name>A0A4Q4TIH4_9PEZI</name>
<evidence type="ECO:0000313" key="7">
    <source>
        <dbReference type="Proteomes" id="UP000293360"/>
    </source>
</evidence>
<dbReference type="EMBL" id="QJNU01000170">
    <property type="protein sequence ID" value="RYP05417.1"/>
    <property type="molecule type" value="Genomic_DNA"/>
</dbReference>
<dbReference type="PANTHER" id="PTHR31465">
    <property type="entry name" value="PROTEIN RTA1-RELATED"/>
    <property type="match status" value="1"/>
</dbReference>
<dbReference type="Pfam" id="PF04479">
    <property type="entry name" value="RTA1"/>
    <property type="match status" value="1"/>
</dbReference>
<dbReference type="GO" id="GO:0016020">
    <property type="term" value="C:membrane"/>
    <property type="evidence" value="ECO:0007669"/>
    <property type="project" value="UniProtKB-SubCell"/>
</dbReference>
<keyword evidence="4 5" id="KW-0472">Membrane</keyword>
<comment type="subcellular location">
    <subcellularLocation>
        <location evidence="1">Membrane</location>
        <topology evidence="1">Multi-pass membrane protein</topology>
    </subcellularLocation>
</comment>
<dbReference type="PANTHER" id="PTHR31465:SF17">
    <property type="entry name" value="DOMAIN PROTEIN, PUTATIVE (AFU_ORTHOLOGUE AFUA_5G09900)-RELATED"/>
    <property type="match status" value="1"/>
</dbReference>
<feature type="transmembrane region" description="Helical" evidence="5">
    <location>
        <begin position="28"/>
        <end position="48"/>
    </location>
</feature>
<protein>
    <recommendedName>
        <fullName evidence="8">RTA1 domain protein</fullName>
    </recommendedName>
</protein>
<evidence type="ECO:0000256" key="5">
    <source>
        <dbReference type="SAM" id="Phobius"/>
    </source>
</evidence>
<dbReference type="AlphaFoldDB" id="A0A4Q4TIH4"/>
<sequence length="305" mass="33861">MSGGPPFGPIVNGTQVVVFYEYRPNKHAGYAFMALFALATVAHLLYLIPLRAWSFVPFILGGIGKSIWSLKHPSGLTIRVAEVFGYYGRALSSDTPDKVGPWIQQNLLLLVAPPLLAATVYMCLARIVIAIGARHNLLISPRLLTPLCVLIDLGCLATQLIGAVLPASGDPHAIELSKLIILGGLIAQIAALSTFLLIAWHAQRRISRDPPRILTMDRSVNWKNHFRAIYLIIVLILIRSFVRTLEYLQGEGGFIISHEAFIYTLDATPMWLVMMIYVVLHPGRLIRHGQRLSGEEGEVMLRHYK</sequence>
<evidence type="ECO:0008006" key="8">
    <source>
        <dbReference type="Google" id="ProtNLM"/>
    </source>
</evidence>
<keyword evidence="3 5" id="KW-1133">Transmembrane helix</keyword>